<organism evidence="3">
    <name type="scientific">Blastobotrys adeninivorans</name>
    <name type="common">Yeast</name>
    <name type="synonym">Arxula adeninivorans</name>
    <dbReference type="NCBI Taxonomy" id="409370"/>
    <lineage>
        <taxon>Eukaryota</taxon>
        <taxon>Fungi</taxon>
        <taxon>Dikarya</taxon>
        <taxon>Ascomycota</taxon>
        <taxon>Saccharomycotina</taxon>
        <taxon>Dipodascomycetes</taxon>
        <taxon>Dipodascales</taxon>
        <taxon>Trichomonascaceae</taxon>
        <taxon>Blastobotrys</taxon>
    </lineage>
</organism>
<dbReference type="SMART" id="SM00382">
    <property type="entry name" value="AAA"/>
    <property type="match status" value="1"/>
</dbReference>
<dbReference type="GO" id="GO:0003677">
    <property type="term" value="F:DNA binding"/>
    <property type="evidence" value="ECO:0007669"/>
    <property type="project" value="TreeGrafter"/>
</dbReference>
<gene>
    <name evidence="3" type="ORF">GNLVRS02_ARAD1A18722g</name>
</gene>
<feature type="compositionally biased region" description="Basic and acidic residues" evidence="1">
    <location>
        <begin position="200"/>
        <end position="212"/>
    </location>
</feature>
<proteinExistence type="predicted"/>
<feature type="region of interest" description="Disordered" evidence="1">
    <location>
        <begin position="251"/>
        <end position="306"/>
    </location>
</feature>
<feature type="region of interest" description="Disordered" evidence="1">
    <location>
        <begin position="1"/>
        <end position="92"/>
    </location>
</feature>
<evidence type="ECO:0000259" key="2">
    <source>
        <dbReference type="SMART" id="SM00382"/>
    </source>
</evidence>
<name>A0A060T3T6_BLAAD</name>
<evidence type="ECO:0000313" key="3">
    <source>
        <dbReference type="EMBL" id="CDP33841.1"/>
    </source>
</evidence>
<dbReference type="PANTHER" id="PTHR23389">
    <property type="entry name" value="CHROMOSOME TRANSMISSION FIDELITY FACTOR 18"/>
    <property type="match status" value="1"/>
</dbReference>
<feature type="compositionally biased region" description="Polar residues" evidence="1">
    <location>
        <begin position="126"/>
        <end position="141"/>
    </location>
</feature>
<feature type="compositionally biased region" description="Acidic residues" evidence="1">
    <location>
        <begin position="142"/>
        <end position="151"/>
    </location>
</feature>
<evidence type="ECO:0000256" key="1">
    <source>
        <dbReference type="SAM" id="MobiDB-lite"/>
    </source>
</evidence>
<protein>
    <submittedName>
        <fullName evidence="3">ARAD1A18722p</fullName>
    </submittedName>
</protein>
<feature type="domain" description="AAA+ ATPase" evidence="2">
    <location>
        <begin position="428"/>
        <end position="564"/>
    </location>
</feature>
<dbReference type="EMBL" id="HG937691">
    <property type="protein sequence ID" value="CDP33841.1"/>
    <property type="molecule type" value="Genomic_DNA"/>
</dbReference>
<dbReference type="Pfam" id="PF00004">
    <property type="entry name" value="AAA"/>
    <property type="match status" value="1"/>
</dbReference>
<feature type="compositionally biased region" description="Basic residues" evidence="1">
    <location>
        <begin position="387"/>
        <end position="404"/>
    </location>
</feature>
<dbReference type="Gene3D" id="3.40.50.300">
    <property type="entry name" value="P-loop containing nucleotide triphosphate hydrolases"/>
    <property type="match status" value="1"/>
</dbReference>
<dbReference type="GO" id="GO:0016887">
    <property type="term" value="F:ATP hydrolysis activity"/>
    <property type="evidence" value="ECO:0007669"/>
    <property type="project" value="InterPro"/>
</dbReference>
<reference evidence="3" key="2">
    <citation type="submission" date="2014-06" db="EMBL/GenBank/DDBJ databases">
        <title>The complete genome of Blastobotrys (Arxula) adeninivorans LS3 - a yeast of biotechnological interest.</title>
        <authorList>
            <person name="Kunze G."/>
            <person name="Gaillardin C."/>
            <person name="Czernicka M."/>
            <person name="Durrens P."/>
            <person name="Martin T."/>
            <person name="Boer E."/>
            <person name="Gabaldon T."/>
            <person name="Cruz J."/>
            <person name="Talla E."/>
            <person name="Marck C."/>
            <person name="Goffeau A."/>
            <person name="Barbe V."/>
            <person name="Baret P."/>
            <person name="Baronian K."/>
            <person name="Beier S."/>
            <person name="Bleykasten C."/>
            <person name="Bode R."/>
            <person name="Casaregola S."/>
            <person name="Despons L."/>
            <person name="Fairhead C."/>
            <person name="Giersberg M."/>
            <person name="Gierski P."/>
            <person name="Hahnel U."/>
            <person name="Hartmann A."/>
            <person name="Jankowska D."/>
            <person name="Jubin C."/>
            <person name="Jung P."/>
            <person name="Lafontaine I."/>
            <person name="Leh-Louis V."/>
            <person name="Lemaire M."/>
            <person name="Marcet-Houben M."/>
            <person name="Mascher M."/>
            <person name="Morel G."/>
            <person name="Richard G.-F."/>
            <person name="Riechen J."/>
            <person name="Sacerdot C."/>
            <person name="Sarkar A."/>
            <person name="Savel G."/>
            <person name="Schacherer J."/>
            <person name="Sherman D."/>
            <person name="Straub M.-L."/>
            <person name="Stein N."/>
            <person name="Thierry A."/>
            <person name="Trautwein-Schult A."/>
            <person name="Westhof E."/>
            <person name="Worch S."/>
            <person name="Dujon B."/>
            <person name="Souciet J.-L."/>
            <person name="Wincker P."/>
            <person name="Scholz U."/>
            <person name="Neuveglise N."/>
        </authorList>
    </citation>
    <scope>NUCLEOTIDE SEQUENCE</scope>
    <source>
        <strain evidence="3">LS3</strain>
    </source>
</reference>
<dbReference type="InterPro" id="IPR027417">
    <property type="entry name" value="P-loop_NTPase"/>
</dbReference>
<dbReference type="GO" id="GO:0005634">
    <property type="term" value="C:nucleus"/>
    <property type="evidence" value="ECO:0007669"/>
    <property type="project" value="TreeGrafter"/>
</dbReference>
<feature type="region of interest" description="Disordered" evidence="1">
    <location>
        <begin position="191"/>
        <end position="231"/>
    </location>
</feature>
<feature type="region of interest" description="Disordered" evidence="1">
    <location>
        <begin position="105"/>
        <end position="168"/>
    </location>
</feature>
<sequence>MSAAMTSNRNRTLFTLWGQSRPDPVGEIAELHSEGFNNDQLHDESVDLTNSNDMEDGSMGKDSIGNRSDTITATNAGTSHEGGGPQPDSESYVVSLKYKSKPEKPIHPFFVKHNPQLKREREESMAETSVTSEGSDKSSLNDPDDTDEDEGFTNLLGSENKSTGSDEKYVVTLRVPSSRLKQIKKKPKIIHPFFLKHGHGKSESKPEKDKSIPSRPASAPPTGLKSSIFQRPKKSYFERLSEPWPRHLHIRGLDEPNANGGNDTNHERSTLLTKQKHKSKRSLKPDQSTAFNHLPKSVEKRSIQKPEKRLMHPFELRELASQSVMNSDHPMVSKLIDSCGLSSAFDDHTCENLAWTAKYAPTKCSQSIASQEAKEVLNWTRSSVQSLKKRKKRTGKQPKKKKRKPVDELDDFIVDDTETGTDEDSSELDRVLIVHGPSGAGKTASIVAAAKELNAYIFEINSSSKRTGKELIDNLEGMGTSQLVHSSNETRNQDSLVLVEEADVLFQDESSFWSGLTKFVETAKRPIILTCNDISMLPDNVVSNYGDNIYISKPNFSLVVDIAFLVALCEGHLVERQAIEKLTRSCHLDLRMVLTQLQFWCQMGIGGRKSGIDWMLTAAERRALGNVRVISQHPYVQTNLLSHDEAEKSDAQLPDSIAQIEAYSAADILRTQTKSALEPPRGPIRDALNITYTSEQPLTTDPLPFEPAPYKELARLARNDVDMVPEQLPGCQHLRIALEFASSSYYSRGTFNSIDCSDGGLIASEIAPYIRQMAHADKCLELYRASQLQQLGDDQTRTTRRSYATMGIETRPRHLDCSLEELDQILRTW</sequence>
<feature type="compositionally biased region" description="Polar residues" evidence="1">
    <location>
        <begin position="1"/>
        <end position="13"/>
    </location>
</feature>
<feature type="region of interest" description="Disordered" evidence="1">
    <location>
        <begin position="384"/>
        <end position="408"/>
    </location>
</feature>
<dbReference type="InterPro" id="IPR003959">
    <property type="entry name" value="ATPase_AAA_core"/>
</dbReference>
<dbReference type="InterPro" id="IPR003593">
    <property type="entry name" value="AAA+_ATPase"/>
</dbReference>
<dbReference type="GO" id="GO:0005524">
    <property type="term" value="F:ATP binding"/>
    <property type="evidence" value="ECO:0007669"/>
    <property type="project" value="InterPro"/>
</dbReference>
<dbReference type="AlphaFoldDB" id="A0A060T3T6"/>
<reference evidence="3" key="1">
    <citation type="submission" date="2014-02" db="EMBL/GenBank/DDBJ databases">
        <authorList>
            <person name="Genoscope - CEA"/>
        </authorList>
    </citation>
    <scope>NUCLEOTIDE SEQUENCE</scope>
    <source>
        <strain evidence="3">LS3</strain>
    </source>
</reference>
<dbReference type="SUPFAM" id="SSF52540">
    <property type="entry name" value="P-loop containing nucleoside triphosphate hydrolases"/>
    <property type="match status" value="1"/>
</dbReference>
<feature type="compositionally biased region" description="Basic and acidic residues" evidence="1">
    <location>
        <begin position="296"/>
        <end position="306"/>
    </location>
</feature>
<dbReference type="PANTHER" id="PTHR23389:SF21">
    <property type="entry name" value="ATPASE FAMILY AAA DOMAIN-CONTAINING PROTEIN 5"/>
    <property type="match status" value="1"/>
</dbReference>
<feature type="compositionally biased region" description="Polar residues" evidence="1">
    <location>
        <begin position="65"/>
        <end position="78"/>
    </location>
</feature>
<accession>A0A060T3T6</accession>